<feature type="transmembrane region" description="Helical" evidence="1">
    <location>
        <begin position="253"/>
        <end position="274"/>
    </location>
</feature>
<feature type="transmembrane region" description="Helical" evidence="1">
    <location>
        <begin position="17"/>
        <end position="37"/>
    </location>
</feature>
<evidence type="ECO:0000256" key="1">
    <source>
        <dbReference type="SAM" id="Phobius"/>
    </source>
</evidence>
<comment type="caution">
    <text evidence="2">The sequence shown here is derived from an EMBL/GenBank/DDBJ whole genome shotgun (WGS) entry which is preliminary data.</text>
</comment>
<keyword evidence="1" id="KW-0472">Membrane</keyword>
<keyword evidence="1" id="KW-1133">Transmembrane helix</keyword>
<accession>A0A2T9XYM3</accession>
<keyword evidence="1" id="KW-0812">Transmembrane</keyword>
<evidence type="ECO:0000313" key="3">
    <source>
        <dbReference type="Proteomes" id="UP000245699"/>
    </source>
</evidence>
<protein>
    <submittedName>
        <fullName evidence="2">Uncharacterized protein</fullName>
    </submittedName>
</protein>
<feature type="transmembrane region" description="Helical" evidence="1">
    <location>
        <begin position="373"/>
        <end position="401"/>
    </location>
</feature>
<dbReference type="OrthoDB" id="5600359at2759"/>
<gene>
    <name evidence="2" type="ORF">BB559_007165</name>
</gene>
<sequence length="763" mass="88177">MNSLLNSTYNLFIRNEYLPIVVLIIFLMLFLLALSQYTPDWKEVSKEHAKRRYGKSINTKWIDSLTPIKKTFSSNHLDRIQEYRNGMEQSTSQLIIKEDTDSEFLLNQTLKSHSYKSNSSKISLSKTKDFKTPRITINYGASTSKSSPMDYKSSSPFGKTAFTKIVNKKDIDLDIDYINSVIGKSISKSPNETSEIDDGTTNESLKRFYTEIFEKFSLFLEFIYGILTLKSLFVLIALPFILVYLAGRIFWDLYQLFVFIIVDTLLVIAITTINVSKSGIIRMHGFSLRTFSLLHAFFSNKVSLFMMNGIEFTAIWMYSTGIPFAFGSISNLGSLTLKSFRWLETTGGPKFCIFLENCYFDYFKPITNVTISFFSLLAMTTMMFFSIFVLGFSTFITSTIHYSSIVSTKLIGFYEFSARKILFLIHNSTGFTTFITFLKSKWSLLDKFFLQLVSKYIPIFINWVSDVAAPTTVMAINTIYHEFLNFFTLICEDFIWYFKMMQVTLKLVVALVEELPTLFMQTCSFLERTKQTFLKIIKSLDPVLQEMRRIFKRYRTIAESMAGVVYYKTLLVLEKILVIISKNKKYVLPIISYIENKLKLVYILYLRDATMYLYTRFVKLTLYISIHTTNFIIETVPTYSSIAYELIKNKGKSLSKLFLAQLDLAFRILYPIAELATKQIGAYANGLYNEFSETAFLVMYNTHLFVKAAASACYSLIGEGNEVIRDIIASTSEQADRFVGTWSENFVPKYQEKETNKNHKHFE</sequence>
<feature type="transmembrane region" description="Helical" evidence="1">
    <location>
        <begin position="313"/>
        <end position="333"/>
    </location>
</feature>
<dbReference type="EMBL" id="MBFT01001139">
    <property type="protein sequence ID" value="PVU85177.1"/>
    <property type="molecule type" value="Genomic_DNA"/>
</dbReference>
<keyword evidence="3" id="KW-1185">Reference proteome</keyword>
<feature type="transmembrane region" description="Helical" evidence="1">
    <location>
        <begin position="421"/>
        <end position="438"/>
    </location>
</feature>
<dbReference type="Proteomes" id="UP000245699">
    <property type="component" value="Unassembled WGS sequence"/>
</dbReference>
<evidence type="ECO:0000313" key="2">
    <source>
        <dbReference type="EMBL" id="PVU85177.1"/>
    </source>
</evidence>
<feature type="transmembrane region" description="Helical" evidence="1">
    <location>
        <begin position="222"/>
        <end position="247"/>
    </location>
</feature>
<proteinExistence type="predicted"/>
<name>A0A2T9XYM3_9FUNG</name>
<dbReference type="AlphaFoldDB" id="A0A2T9XYM3"/>
<organism evidence="2 3">
    <name type="scientific">Furculomyces boomerangus</name>
    <dbReference type="NCBI Taxonomy" id="61424"/>
    <lineage>
        <taxon>Eukaryota</taxon>
        <taxon>Fungi</taxon>
        <taxon>Fungi incertae sedis</taxon>
        <taxon>Zoopagomycota</taxon>
        <taxon>Kickxellomycotina</taxon>
        <taxon>Harpellomycetes</taxon>
        <taxon>Harpellales</taxon>
        <taxon>Harpellaceae</taxon>
        <taxon>Furculomyces</taxon>
    </lineage>
</organism>
<reference evidence="2 3" key="1">
    <citation type="journal article" date="2018" name="MBio">
        <title>Comparative Genomics Reveals the Core Gene Toolbox for the Fungus-Insect Symbiosis.</title>
        <authorList>
            <person name="Wang Y."/>
            <person name="Stata M."/>
            <person name="Wang W."/>
            <person name="Stajich J.E."/>
            <person name="White M.M."/>
            <person name="Moncalvo J.M."/>
        </authorList>
    </citation>
    <scope>NUCLEOTIDE SEQUENCE [LARGE SCALE GENOMIC DNA]</scope>
    <source>
        <strain evidence="2 3">AUS-77-4</strain>
    </source>
</reference>